<dbReference type="InterPro" id="IPR011333">
    <property type="entry name" value="SKP1/BTB/POZ_sf"/>
</dbReference>
<dbReference type="InterPro" id="IPR016072">
    <property type="entry name" value="Skp1_comp_dimer"/>
</dbReference>
<gene>
    <name evidence="3" type="ORF">PVAP13_3KG265400</name>
</gene>
<dbReference type="Proteomes" id="UP000823388">
    <property type="component" value="Chromosome 3K"/>
</dbReference>
<dbReference type="Pfam" id="PF01466">
    <property type="entry name" value="Skp1"/>
    <property type="match status" value="1"/>
</dbReference>
<dbReference type="SUPFAM" id="SSF81382">
    <property type="entry name" value="Skp1 dimerisation domain-like"/>
    <property type="match status" value="1"/>
</dbReference>
<comment type="caution">
    <text evidence="3">The sequence shown here is derived from an EMBL/GenBank/DDBJ whole genome shotgun (WGS) entry which is preliminary data.</text>
</comment>
<evidence type="ECO:0000313" key="3">
    <source>
        <dbReference type="EMBL" id="KAG2630275.1"/>
    </source>
</evidence>
<evidence type="ECO:0000313" key="4">
    <source>
        <dbReference type="Proteomes" id="UP000823388"/>
    </source>
</evidence>
<feature type="domain" description="SKP1 component dimerisation" evidence="2">
    <location>
        <begin position="88"/>
        <end position="117"/>
    </location>
</feature>
<dbReference type="AlphaFoldDB" id="A0A8T0V7H3"/>
<organism evidence="3 4">
    <name type="scientific">Panicum virgatum</name>
    <name type="common">Blackwell switchgrass</name>
    <dbReference type="NCBI Taxonomy" id="38727"/>
    <lineage>
        <taxon>Eukaryota</taxon>
        <taxon>Viridiplantae</taxon>
        <taxon>Streptophyta</taxon>
        <taxon>Embryophyta</taxon>
        <taxon>Tracheophyta</taxon>
        <taxon>Spermatophyta</taxon>
        <taxon>Magnoliopsida</taxon>
        <taxon>Liliopsida</taxon>
        <taxon>Poales</taxon>
        <taxon>Poaceae</taxon>
        <taxon>PACMAD clade</taxon>
        <taxon>Panicoideae</taxon>
        <taxon>Panicodae</taxon>
        <taxon>Paniceae</taxon>
        <taxon>Panicinae</taxon>
        <taxon>Panicum</taxon>
        <taxon>Panicum sect. Hiantes</taxon>
    </lineage>
</organism>
<accession>A0A8T0V7H3</accession>
<name>A0A8T0V7H3_PANVG</name>
<proteinExistence type="predicted"/>
<dbReference type="OrthoDB" id="717746at2759"/>
<dbReference type="GO" id="GO:0006511">
    <property type="term" value="P:ubiquitin-dependent protein catabolic process"/>
    <property type="evidence" value="ECO:0007669"/>
    <property type="project" value="InterPro"/>
</dbReference>
<dbReference type="Gene3D" id="3.30.710.10">
    <property type="entry name" value="Potassium Channel Kv1.1, Chain A"/>
    <property type="match status" value="1"/>
</dbReference>
<keyword evidence="4" id="KW-1185">Reference proteome</keyword>
<sequence length="130" mass="15021">MQVRLLDGSIHEVDAVDVALLSQRTELTVPSIYSKDIFWWFAAFVKRQDLNLDKKLIDQWNDQFMEEIMDTDTLHDLIMLAWRTGQMKLLDVCCKRVADVLKARLPEDVVELLNLPNVGDEDEDDDEANG</sequence>
<reference evidence="3" key="1">
    <citation type="submission" date="2020-05" db="EMBL/GenBank/DDBJ databases">
        <title>WGS assembly of Panicum virgatum.</title>
        <authorList>
            <person name="Lovell J.T."/>
            <person name="Jenkins J."/>
            <person name="Shu S."/>
            <person name="Juenger T.E."/>
            <person name="Schmutz J."/>
        </authorList>
    </citation>
    <scope>NUCLEOTIDE SEQUENCE</scope>
    <source>
        <strain evidence="3">AP13</strain>
    </source>
</reference>
<dbReference type="EMBL" id="CM029041">
    <property type="protein sequence ID" value="KAG2630275.1"/>
    <property type="molecule type" value="Genomic_DNA"/>
</dbReference>
<dbReference type="InterPro" id="IPR036296">
    <property type="entry name" value="SKP1-like_dim_sf"/>
</dbReference>
<evidence type="ECO:0000259" key="2">
    <source>
        <dbReference type="Pfam" id="PF01466"/>
    </source>
</evidence>
<evidence type="ECO:0000256" key="1">
    <source>
        <dbReference type="ARBA" id="ARBA00004906"/>
    </source>
</evidence>
<protein>
    <recommendedName>
        <fullName evidence="2">SKP1 component dimerisation domain-containing protein</fullName>
    </recommendedName>
</protein>
<comment type="pathway">
    <text evidence="1">Protein modification; protein ubiquitination.</text>
</comment>